<evidence type="ECO:0000313" key="2">
    <source>
        <dbReference type="Proteomes" id="UP000241587"/>
    </source>
</evidence>
<comment type="caution">
    <text evidence="1">The sequence shown here is derived from an EMBL/GenBank/DDBJ whole genome shotgun (WGS) entry which is preliminary data.</text>
</comment>
<name>A0A2T4GCS0_FUSCU</name>
<dbReference type="OMA" id="HHPSEDK"/>
<dbReference type="AlphaFoldDB" id="A0A2T4GCS0"/>
<gene>
    <name evidence="1" type="ORF">FCULG_00010368</name>
</gene>
<evidence type="ECO:0000313" key="1">
    <source>
        <dbReference type="EMBL" id="PTD01363.1"/>
    </source>
</evidence>
<dbReference type="OrthoDB" id="10346035at2759"/>
<protein>
    <submittedName>
        <fullName evidence="1">Uncharacterized protein</fullName>
    </submittedName>
</protein>
<sequence length="204" mass="23127">MSKMQVHHPSEDKVGSIYARNEGVIYQCRAALGDVRRSHPRDVTHATSSFMHEAETTSFGRGCIILDTTCPVYEERTHHIMSGSPRFDTVQCLYCCIFCNFGLQFRSQMITKVSNESEATTASELITATFLYACLTIKAMACDDLMILDVQSMVSRCAAIDRRVVMLSYSAFLAVINSERRVVYNAELLRYQNVALNMRGDWHR</sequence>
<proteinExistence type="predicted"/>
<organism evidence="1 2">
    <name type="scientific">Fusarium culmorum</name>
    <dbReference type="NCBI Taxonomy" id="5516"/>
    <lineage>
        <taxon>Eukaryota</taxon>
        <taxon>Fungi</taxon>
        <taxon>Dikarya</taxon>
        <taxon>Ascomycota</taxon>
        <taxon>Pezizomycotina</taxon>
        <taxon>Sordariomycetes</taxon>
        <taxon>Hypocreomycetidae</taxon>
        <taxon>Hypocreales</taxon>
        <taxon>Nectriaceae</taxon>
        <taxon>Fusarium</taxon>
    </lineage>
</organism>
<dbReference type="Proteomes" id="UP000241587">
    <property type="component" value="Unassembled WGS sequence"/>
</dbReference>
<reference evidence="1 2" key="1">
    <citation type="submission" date="2018-02" db="EMBL/GenBank/DDBJ databases">
        <title>Fusarium culmorum secondary metabolites in fungal-bacterial-plant interactions.</title>
        <authorList>
            <person name="Schmidt R."/>
        </authorList>
    </citation>
    <scope>NUCLEOTIDE SEQUENCE [LARGE SCALE GENOMIC DNA]</scope>
    <source>
        <strain evidence="1 2">PV</strain>
    </source>
</reference>
<keyword evidence="2" id="KW-1185">Reference proteome</keyword>
<dbReference type="EMBL" id="PVEM01000028">
    <property type="protein sequence ID" value="PTD01363.1"/>
    <property type="molecule type" value="Genomic_DNA"/>
</dbReference>
<accession>A0A2T4GCS0</accession>